<dbReference type="NCBIfam" id="NF006367">
    <property type="entry name" value="PRK08591.1"/>
    <property type="match status" value="1"/>
</dbReference>
<dbReference type="Pfam" id="PF00289">
    <property type="entry name" value="Biotin_carb_N"/>
    <property type="match status" value="1"/>
</dbReference>
<dbReference type="InterPro" id="IPR005481">
    <property type="entry name" value="BC-like_N"/>
</dbReference>
<dbReference type="PROSITE" id="PS00867">
    <property type="entry name" value="CPSASE_2"/>
    <property type="match status" value="1"/>
</dbReference>
<dbReference type="FunFam" id="3.30.1490.20:FF:000018">
    <property type="entry name" value="Biotin carboxylase"/>
    <property type="match status" value="1"/>
</dbReference>
<evidence type="ECO:0000256" key="2">
    <source>
        <dbReference type="ARBA" id="ARBA00022723"/>
    </source>
</evidence>
<feature type="compositionally biased region" description="Low complexity" evidence="8">
    <location>
        <begin position="479"/>
        <end position="489"/>
    </location>
</feature>
<dbReference type="EMBL" id="JACJIQ010000007">
    <property type="protein sequence ID" value="MBA9077428.1"/>
    <property type="molecule type" value="Genomic_DNA"/>
</dbReference>
<proteinExistence type="predicted"/>
<evidence type="ECO:0000256" key="8">
    <source>
        <dbReference type="SAM" id="MobiDB-lite"/>
    </source>
</evidence>
<dbReference type="PANTHER" id="PTHR18866">
    <property type="entry name" value="CARBOXYLASE:PYRUVATE/ACETYL-COA/PROPIONYL-COA CARBOXYLASE"/>
    <property type="match status" value="1"/>
</dbReference>
<dbReference type="FunFam" id="3.30.470.20:FF:000028">
    <property type="entry name" value="Methylcrotonoyl-CoA carboxylase subunit alpha, mitochondrial"/>
    <property type="match status" value="1"/>
</dbReference>
<protein>
    <submittedName>
        <fullName evidence="11">Acetyl-CoA carboxylase biotin carboxylase subunit</fullName>
    </submittedName>
</protein>
<dbReference type="NCBIfam" id="TIGR00514">
    <property type="entry name" value="accC"/>
    <property type="match status" value="1"/>
</dbReference>
<dbReference type="GO" id="GO:0005524">
    <property type="term" value="F:ATP binding"/>
    <property type="evidence" value="ECO:0007669"/>
    <property type="project" value="UniProtKB-UniRule"/>
</dbReference>
<dbReference type="AlphaFoldDB" id="A0A839GSN1"/>
<dbReference type="SUPFAM" id="SSF52440">
    <property type="entry name" value="PreATP-grasp domain"/>
    <property type="match status" value="1"/>
</dbReference>
<dbReference type="InterPro" id="IPR011761">
    <property type="entry name" value="ATP-grasp"/>
</dbReference>
<evidence type="ECO:0000256" key="1">
    <source>
        <dbReference type="ARBA" id="ARBA00022598"/>
    </source>
</evidence>
<feature type="domain" description="Biotin carboxylation" evidence="10">
    <location>
        <begin position="3"/>
        <end position="448"/>
    </location>
</feature>
<dbReference type="Proteomes" id="UP000563094">
    <property type="component" value="Unassembled WGS sequence"/>
</dbReference>
<evidence type="ECO:0000259" key="9">
    <source>
        <dbReference type="PROSITE" id="PS50975"/>
    </source>
</evidence>
<name>A0A839GSN1_9BACT</name>
<evidence type="ECO:0000256" key="6">
    <source>
        <dbReference type="ARBA" id="ARBA00023267"/>
    </source>
</evidence>
<dbReference type="PROSITE" id="PS50979">
    <property type="entry name" value="BC"/>
    <property type="match status" value="1"/>
</dbReference>
<feature type="domain" description="ATP-grasp" evidence="9">
    <location>
        <begin position="122"/>
        <end position="319"/>
    </location>
</feature>
<dbReference type="FunFam" id="3.40.50.20:FF:000010">
    <property type="entry name" value="Propionyl-CoA carboxylase subunit alpha"/>
    <property type="match status" value="1"/>
</dbReference>
<keyword evidence="12" id="KW-1185">Reference proteome</keyword>
<dbReference type="GO" id="GO:0046872">
    <property type="term" value="F:metal ion binding"/>
    <property type="evidence" value="ECO:0007669"/>
    <property type="project" value="UniProtKB-KW"/>
</dbReference>
<dbReference type="InterPro" id="IPR016185">
    <property type="entry name" value="PreATP-grasp_dom_sf"/>
</dbReference>
<dbReference type="SUPFAM" id="SSF51246">
    <property type="entry name" value="Rudiment single hybrid motif"/>
    <property type="match status" value="1"/>
</dbReference>
<dbReference type="InterPro" id="IPR050856">
    <property type="entry name" value="Biotin_carboxylase_complex"/>
</dbReference>
<dbReference type="InterPro" id="IPR005482">
    <property type="entry name" value="Biotin_COase_C"/>
</dbReference>
<dbReference type="SMART" id="SM00878">
    <property type="entry name" value="Biotin_carb_C"/>
    <property type="match status" value="1"/>
</dbReference>
<comment type="caution">
    <text evidence="11">The sequence shown here is derived from an EMBL/GenBank/DDBJ whole genome shotgun (WGS) entry which is preliminary data.</text>
</comment>
<dbReference type="Pfam" id="PF02786">
    <property type="entry name" value="CPSase_L_D2"/>
    <property type="match status" value="1"/>
</dbReference>
<dbReference type="UniPathway" id="UPA00655">
    <property type="reaction ID" value="UER00711"/>
</dbReference>
<sequence>MKKINKILVANRGEIALRVMRSAREMGIKTVAIYSEADRQALHVRFADEAVCVGPPASSASYLRAEVILETCKRLGVDAVHPGYGFLSENAGFAQMVEDAGITFIGPSPYAIELMGSKLAAKAAVAQYNIPMVPGTEGAISDVEEAKNIASQIGFPILIKASAGGGGKGMRVVENVAEFEEQMKLAVSEATSAFGDGSVFIEKYIGSPRHIEIQVLGDTHGNIVHLFERECSIQRRHQKVVEEAPSAVLTPELRAEMGRCAVDVAKACQYKGAGTVEFLLDENLNFYFLEMNTRLQVEHPVTEQITGLDLVKEQIKIAQGEPLSFSQEDLAIYGHALELRVYAEDPANNFLPDIGTLTTYKRPQGLGVRVDDGFEEGMEIPIYYDPMIAKLVTFGKDRQEAIEKMIRAIDEYQITGIETTLPFGKFVMEHEAFRSGKFDTKFIERYFKDPSVLKATPSQEEEELAAVLAALFAGQAKATTGTTPNAAPASGVSEWRRNRLK</sequence>
<dbReference type="GO" id="GO:0016874">
    <property type="term" value="F:ligase activity"/>
    <property type="evidence" value="ECO:0007669"/>
    <property type="project" value="UniProtKB-KW"/>
</dbReference>
<dbReference type="InterPro" id="IPR011054">
    <property type="entry name" value="Rudment_hybrid_motif"/>
</dbReference>
<dbReference type="PANTHER" id="PTHR18866:SF33">
    <property type="entry name" value="METHYLCROTONOYL-COA CARBOXYLASE SUBUNIT ALPHA, MITOCHONDRIAL-RELATED"/>
    <property type="match status" value="1"/>
</dbReference>
<keyword evidence="6" id="KW-0092">Biotin</keyword>
<evidence type="ECO:0000313" key="11">
    <source>
        <dbReference type="EMBL" id="MBA9077428.1"/>
    </source>
</evidence>
<reference evidence="11 12" key="1">
    <citation type="submission" date="2020-08" db="EMBL/GenBank/DDBJ databases">
        <title>Genomic Encyclopedia of Type Strains, Phase IV (KMG-IV): sequencing the most valuable type-strain genomes for metagenomic binning, comparative biology and taxonomic classification.</title>
        <authorList>
            <person name="Goeker M."/>
        </authorList>
    </citation>
    <scope>NUCLEOTIDE SEQUENCE [LARGE SCALE GENOMIC DNA]</scope>
    <source>
        <strain evidence="11 12">DSM 29854</strain>
    </source>
</reference>
<dbReference type="PROSITE" id="PS50975">
    <property type="entry name" value="ATP_GRASP"/>
    <property type="match status" value="1"/>
</dbReference>
<evidence type="ECO:0000256" key="4">
    <source>
        <dbReference type="ARBA" id="ARBA00022840"/>
    </source>
</evidence>
<dbReference type="SUPFAM" id="SSF56059">
    <property type="entry name" value="Glutathione synthetase ATP-binding domain-like"/>
    <property type="match status" value="1"/>
</dbReference>
<accession>A0A839GSN1</accession>
<dbReference type="RefSeq" id="WP_182512968.1">
    <property type="nucleotide sequence ID" value="NZ_JACJIQ010000007.1"/>
</dbReference>
<feature type="region of interest" description="Disordered" evidence="8">
    <location>
        <begin position="479"/>
        <end position="501"/>
    </location>
</feature>
<evidence type="ECO:0000259" key="10">
    <source>
        <dbReference type="PROSITE" id="PS50979"/>
    </source>
</evidence>
<dbReference type="Gene3D" id="3.30.470.20">
    <property type="entry name" value="ATP-grasp fold, B domain"/>
    <property type="match status" value="1"/>
</dbReference>
<evidence type="ECO:0000256" key="5">
    <source>
        <dbReference type="ARBA" id="ARBA00022842"/>
    </source>
</evidence>
<dbReference type="InterPro" id="IPR011764">
    <property type="entry name" value="Biotin_carboxylation_dom"/>
</dbReference>
<keyword evidence="3 7" id="KW-0547">Nucleotide-binding</keyword>
<keyword evidence="4 7" id="KW-0067">ATP-binding</keyword>
<keyword evidence="1" id="KW-0436">Ligase</keyword>
<dbReference type="PROSITE" id="PS00866">
    <property type="entry name" value="CPSASE_1"/>
    <property type="match status" value="1"/>
</dbReference>
<dbReference type="Pfam" id="PF02785">
    <property type="entry name" value="Biotin_carb_C"/>
    <property type="match status" value="1"/>
</dbReference>
<gene>
    <name evidence="11" type="ORF">FHS90_002141</name>
</gene>
<dbReference type="InterPro" id="IPR004549">
    <property type="entry name" value="Acetyl_CoA_COase_biotin_COase"/>
</dbReference>
<keyword evidence="2" id="KW-0479">Metal-binding</keyword>
<evidence type="ECO:0000313" key="12">
    <source>
        <dbReference type="Proteomes" id="UP000563094"/>
    </source>
</evidence>
<dbReference type="GO" id="GO:2001295">
    <property type="term" value="P:malonyl-CoA biosynthetic process"/>
    <property type="evidence" value="ECO:0007669"/>
    <property type="project" value="UniProtKB-UniPathway"/>
</dbReference>
<evidence type="ECO:0000256" key="7">
    <source>
        <dbReference type="PROSITE-ProRule" id="PRU00409"/>
    </source>
</evidence>
<dbReference type="InterPro" id="IPR005479">
    <property type="entry name" value="CPAse_ATP-bd"/>
</dbReference>
<organism evidence="11 12">
    <name type="scientific">Rufibacter quisquiliarum</name>
    <dbReference type="NCBI Taxonomy" id="1549639"/>
    <lineage>
        <taxon>Bacteria</taxon>
        <taxon>Pseudomonadati</taxon>
        <taxon>Bacteroidota</taxon>
        <taxon>Cytophagia</taxon>
        <taxon>Cytophagales</taxon>
        <taxon>Hymenobacteraceae</taxon>
        <taxon>Rufibacter</taxon>
    </lineage>
</organism>
<keyword evidence="5" id="KW-0460">Magnesium</keyword>
<evidence type="ECO:0000256" key="3">
    <source>
        <dbReference type="ARBA" id="ARBA00022741"/>
    </source>
</evidence>